<dbReference type="EMBL" id="JBIGHV010000004">
    <property type="protein sequence ID" value="MFG6430790.1"/>
    <property type="molecule type" value="Genomic_DNA"/>
</dbReference>
<dbReference type="Pfam" id="PF13365">
    <property type="entry name" value="Trypsin_2"/>
    <property type="match status" value="1"/>
</dbReference>
<keyword evidence="6" id="KW-0645">Protease</keyword>
<dbReference type="Proteomes" id="UP001606210">
    <property type="component" value="Unassembled WGS sequence"/>
</dbReference>
<comment type="subcellular location">
    <subcellularLocation>
        <location evidence="2">Periplasm</location>
    </subcellularLocation>
</comment>
<dbReference type="PRINTS" id="PR00834">
    <property type="entry name" value="PROTEASES2C"/>
</dbReference>
<keyword evidence="10 15" id="KW-0378">Hydrolase</keyword>
<dbReference type="InterPro" id="IPR036034">
    <property type="entry name" value="PDZ_sf"/>
</dbReference>
<accession>A0ABW7F2Q7</accession>
<evidence type="ECO:0000256" key="10">
    <source>
        <dbReference type="ARBA" id="ARBA00022801"/>
    </source>
</evidence>
<keyword evidence="12" id="KW-0346">Stress response</keyword>
<dbReference type="PANTHER" id="PTHR22939:SF130">
    <property type="entry name" value="PERIPLASMIC SERINE ENDOPROTEASE DEGP-LIKE-RELATED"/>
    <property type="match status" value="1"/>
</dbReference>
<evidence type="ECO:0000256" key="3">
    <source>
        <dbReference type="ARBA" id="ARBA00010541"/>
    </source>
</evidence>
<evidence type="ECO:0000259" key="14">
    <source>
        <dbReference type="PROSITE" id="PS50106"/>
    </source>
</evidence>
<evidence type="ECO:0000256" key="4">
    <source>
        <dbReference type="ARBA" id="ARBA00013035"/>
    </source>
</evidence>
<evidence type="ECO:0000256" key="6">
    <source>
        <dbReference type="ARBA" id="ARBA00022670"/>
    </source>
</evidence>
<evidence type="ECO:0000256" key="9">
    <source>
        <dbReference type="ARBA" id="ARBA00022764"/>
    </source>
</evidence>
<evidence type="ECO:0000256" key="7">
    <source>
        <dbReference type="ARBA" id="ARBA00022729"/>
    </source>
</evidence>
<feature type="domain" description="PDZ" evidence="14">
    <location>
        <begin position="408"/>
        <end position="504"/>
    </location>
</feature>
<dbReference type="Pfam" id="PF13180">
    <property type="entry name" value="PDZ_2"/>
    <property type="match status" value="1"/>
</dbReference>
<dbReference type="InterPro" id="IPR011782">
    <property type="entry name" value="Pept_S1C_Do"/>
</dbReference>
<evidence type="ECO:0000256" key="11">
    <source>
        <dbReference type="ARBA" id="ARBA00022825"/>
    </source>
</evidence>
<dbReference type="SUPFAM" id="SSF50494">
    <property type="entry name" value="Trypsin-like serine proteases"/>
    <property type="match status" value="1"/>
</dbReference>
<gene>
    <name evidence="15" type="ORF">ACG00Y_12750</name>
</gene>
<comment type="catalytic activity">
    <reaction evidence="1">
        <text>Acts on substrates that are at least partially unfolded. The cleavage site P1 residue is normally between a pair of hydrophobic residues, such as Val-|-Val.</text>
        <dbReference type="EC" id="3.4.21.107"/>
    </reaction>
</comment>
<keyword evidence="11" id="KW-0720">Serine protease</keyword>
<evidence type="ECO:0000256" key="2">
    <source>
        <dbReference type="ARBA" id="ARBA00004418"/>
    </source>
</evidence>
<evidence type="ECO:0000256" key="12">
    <source>
        <dbReference type="ARBA" id="ARBA00023016"/>
    </source>
</evidence>
<evidence type="ECO:0000313" key="16">
    <source>
        <dbReference type="Proteomes" id="UP001606210"/>
    </source>
</evidence>
<dbReference type="NCBIfam" id="TIGR02037">
    <property type="entry name" value="degP_htrA_DO"/>
    <property type="match status" value="1"/>
</dbReference>
<dbReference type="Pfam" id="PF17820">
    <property type="entry name" value="PDZ_6"/>
    <property type="match status" value="1"/>
</dbReference>
<protein>
    <recommendedName>
        <fullName evidence="5">Probable periplasmic serine endoprotease DegP-like</fullName>
        <ecNumber evidence="4">3.4.21.107</ecNumber>
    </recommendedName>
    <alternativeName>
        <fullName evidence="13">Protease Do</fullName>
    </alternativeName>
</protein>
<proteinExistence type="inferred from homology"/>
<comment type="similarity">
    <text evidence="3">Belongs to the peptidase S1C family.</text>
</comment>
<dbReference type="RefSeq" id="WP_394479317.1">
    <property type="nucleotide sequence ID" value="NZ_JBIGHV010000004.1"/>
</dbReference>
<dbReference type="PANTHER" id="PTHR22939">
    <property type="entry name" value="SERINE PROTEASE FAMILY S1C HTRA-RELATED"/>
    <property type="match status" value="1"/>
</dbReference>
<dbReference type="Gene3D" id="2.30.42.10">
    <property type="match status" value="2"/>
</dbReference>
<dbReference type="InterPro" id="IPR001940">
    <property type="entry name" value="Peptidase_S1C"/>
</dbReference>
<keyword evidence="7" id="KW-0732">Signal</keyword>
<evidence type="ECO:0000256" key="5">
    <source>
        <dbReference type="ARBA" id="ARBA00013958"/>
    </source>
</evidence>
<dbReference type="EC" id="3.4.21.107" evidence="4"/>
<dbReference type="SMART" id="SM00228">
    <property type="entry name" value="PDZ"/>
    <property type="match status" value="2"/>
</dbReference>
<keyword evidence="9" id="KW-0574">Periplasm</keyword>
<organism evidence="15 16">
    <name type="scientific">Pelomonas parva</name>
    <dbReference type="NCBI Taxonomy" id="3299032"/>
    <lineage>
        <taxon>Bacteria</taxon>
        <taxon>Pseudomonadati</taxon>
        <taxon>Pseudomonadota</taxon>
        <taxon>Betaproteobacteria</taxon>
        <taxon>Burkholderiales</taxon>
        <taxon>Sphaerotilaceae</taxon>
        <taxon>Roseateles</taxon>
    </lineage>
</organism>
<evidence type="ECO:0000256" key="1">
    <source>
        <dbReference type="ARBA" id="ARBA00001772"/>
    </source>
</evidence>
<dbReference type="SUPFAM" id="SSF50156">
    <property type="entry name" value="PDZ domain-like"/>
    <property type="match status" value="2"/>
</dbReference>
<feature type="domain" description="PDZ" evidence="14">
    <location>
        <begin position="311"/>
        <end position="402"/>
    </location>
</feature>
<evidence type="ECO:0000256" key="8">
    <source>
        <dbReference type="ARBA" id="ARBA00022737"/>
    </source>
</evidence>
<dbReference type="InterPro" id="IPR001478">
    <property type="entry name" value="PDZ"/>
</dbReference>
<dbReference type="Gene3D" id="2.40.10.120">
    <property type="match status" value="1"/>
</dbReference>
<dbReference type="InterPro" id="IPR009003">
    <property type="entry name" value="Peptidase_S1_PA"/>
</dbReference>
<dbReference type="PROSITE" id="PS50106">
    <property type="entry name" value="PDZ"/>
    <property type="match status" value="2"/>
</dbReference>
<evidence type="ECO:0000313" key="15">
    <source>
        <dbReference type="EMBL" id="MFG6430790.1"/>
    </source>
</evidence>
<keyword evidence="8" id="KW-0677">Repeat</keyword>
<sequence>MTQTAKMTLTATAAALLAAGVTLTTTASGWTLPGLLKAKEPVTAPATSDATPASAAPAAPAAVALAAPAAAPAPAVALPAAQVPNYRAIVQTQGPAVVGITVAGLHKAGASADADGPGMQDDPFFRFFRGVPGMRMPQQGAQPFRGQGSGFIISSDGIVLTNAHVVRDAKQVTVKLSDRREFAAQVLGSDPATDIAVLKLDAKNLPTVQLGDAKQVQVGDYVLAIGAPYGFEQTATQGIVSAKGRSLPGESVVPFIQTDAAVNPGNSGGPLFDASGRVVGVNAQIYSQSGGFQGLAFSIPIDVALKIKDQLVAHGKVEHARLGVTLQDLSAPLAASFGLEAPDGALVSSVQPGSAAAKAGLKAGDVITGVDGEPVRVAGDVSSRVGLARPGDKLKLELWRDKKRVAETVALGRADKDVQEAAATPQGGSLGLALRPLERQELRGSGLDHGLLIERVTGPAQLAGVQPGDVLLALNGKPVQDIEQVRDALKNSPKQVALLVARDGQQIFVPVRLG</sequence>
<reference evidence="15 16" key="1">
    <citation type="submission" date="2024-08" db="EMBL/GenBank/DDBJ databases">
        <authorList>
            <person name="Lu H."/>
        </authorList>
    </citation>
    <scope>NUCLEOTIDE SEQUENCE [LARGE SCALE GENOMIC DNA]</scope>
    <source>
        <strain evidence="15 16">LYH14W</strain>
    </source>
</reference>
<evidence type="ECO:0000256" key="13">
    <source>
        <dbReference type="ARBA" id="ARBA00032850"/>
    </source>
</evidence>
<dbReference type="InterPro" id="IPR041489">
    <property type="entry name" value="PDZ_6"/>
</dbReference>
<comment type="caution">
    <text evidence="15">The sequence shown here is derived from an EMBL/GenBank/DDBJ whole genome shotgun (WGS) entry which is preliminary data.</text>
</comment>
<dbReference type="GO" id="GO:0016787">
    <property type="term" value="F:hydrolase activity"/>
    <property type="evidence" value="ECO:0007669"/>
    <property type="project" value="UniProtKB-KW"/>
</dbReference>
<name>A0ABW7F2Q7_9BURK</name>
<keyword evidence="16" id="KW-1185">Reference proteome</keyword>